<reference evidence="2" key="1">
    <citation type="journal article" date="2020" name="mSystems">
        <title>Genome- and Community-Level Interaction Insights into Carbon Utilization and Element Cycling Functions of Hydrothermarchaeota in Hydrothermal Sediment.</title>
        <authorList>
            <person name="Zhou Z."/>
            <person name="Liu Y."/>
            <person name="Xu W."/>
            <person name="Pan J."/>
            <person name="Luo Z.H."/>
            <person name="Li M."/>
        </authorList>
    </citation>
    <scope>NUCLEOTIDE SEQUENCE [LARGE SCALE GENOMIC DNA]</scope>
    <source>
        <strain evidence="2">SpSt-794</strain>
    </source>
</reference>
<name>A0A7C4TVS7_9BACT</name>
<comment type="caution">
    <text evidence="2">The sequence shown here is derived from an EMBL/GenBank/DDBJ whole genome shotgun (WGS) entry which is preliminary data.</text>
</comment>
<gene>
    <name evidence="2" type="ORF">ENV82_02720</name>
</gene>
<dbReference type="InterPro" id="IPR029063">
    <property type="entry name" value="SAM-dependent_MTases_sf"/>
</dbReference>
<dbReference type="Pfam" id="PF06634">
    <property type="entry name" value="DUF1156"/>
    <property type="match status" value="1"/>
</dbReference>
<evidence type="ECO:0000259" key="1">
    <source>
        <dbReference type="Pfam" id="PF06634"/>
    </source>
</evidence>
<organism evidence="2">
    <name type="scientific">Caldisericum exile</name>
    <dbReference type="NCBI Taxonomy" id="693075"/>
    <lineage>
        <taxon>Bacteria</taxon>
        <taxon>Pseudomonadati</taxon>
        <taxon>Caldisericota/Cryosericota group</taxon>
        <taxon>Caldisericota</taxon>
        <taxon>Caldisericia</taxon>
        <taxon>Caldisericales</taxon>
        <taxon>Caldisericaceae</taxon>
        <taxon>Caldisericum</taxon>
    </lineage>
</organism>
<dbReference type="SUPFAM" id="SSF53335">
    <property type="entry name" value="S-adenosyl-L-methionine-dependent methyltransferases"/>
    <property type="match status" value="1"/>
</dbReference>
<dbReference type="Gene3D" id="3.40.50.150">
    <property type="entry name" value="Vaccinia Virus protein VP39"/>
    <property type="match status" value="1"/>
</dbReference>
<dbReference type="EMBL" id="DTHV01000087">
    <property type="protein sequence ID" value="HGW60328.1"/>
    <property type="molecule type" value="Genomic_DNA"/>
</dbReference>
<feature type="domain" description="DUF1156" evidence="1">
    <location>
        <begin position="11"/>
        <end position="65"/>
    </location>
</feature>
<accession>A0A7C4TVS7</accession>
<proteinExistence type="predicted"/>
<sequence>MNSKRFIEVSFPVKEVSEESAKEKNIRHGHISTLHIWWTRKPLASSRATSYAALIPAPENDLAWDKKRQFIIELSKWENSLNPAIIEKARKDILSTNGGKPLRVLDPFAGGGSIPLECLRLGLETYASEYNPVAVLILKCTLEYPQKYGKPGEVETEFEDFGKKVKEKTKVENVLLEDVKKWGNWVLEETKKEIGKFYPNDENGSIPVGYYWMRTIPCQNPSCGAEIPLTANWWLAKKDNKKVALKPYVKDKKVELEIVGQNKPFPKDFDPEKGTVSRAIATCLVCGSTVDDKTVRKLFQGGRSGQRMVAVVLHHSERAGKTYRLATEEDMEIFKEAEKYLKEKRQELLDEWGIDPVPDEPLPPKETLGFRVQRYGMLKWGDLFNSRQKLALITFVEKVRLAYSKMIEEGYDKEYAKAVVSYLGLGVDRLSDKDSVLCRLISQTEAIGFTFGRQALPMLWNYIEMNSMEHPSGWNVIVEEILANIKYCSSFQNNPATVAQSSAASSEENKKGGEEHE</sequence>
<dbReference type="InterPro" id="IPR009537">
    <property type="entry name" value="DUF1156"/>
</dbReference>
<evidence type="ECO:0000313" key="2">
    <source>
        <dbReference type="EMBL" id="HGW60328.1"/>
    </source>
</evidence>
<dbReference type="AlphaFoldDB" id="A0A7C4TVS7"/>
<protein>
    <submittedName>
        <fullName evidence="2">DUF1156 domain-containing protein</fullName>
    </submittedName>
</protein>